<dbReference type="RefSeq" id="WP_091738316.1">
    <property type="nucleotide sequence ID" value="NZ_FNNQ01000005.1"/>
</dbReference>
<keyword evidence="3" id="KW-1185">Reference proteome</keyword>
<sequence>MKDEPQRSYRSSVVKGTLISLLIGCVLGMGITPSQVAILPKGEKTSYWVSVAPGLYWLNVIGIAVWITLLGMVVTLISCLGYHYWWNRRKIINKGKQIENNVEI</sequence>
<proteinExistence type="predicted"/>
<gene>
    <name evidence="2" type="ORF">SAMN05444487_105187</name>
</gene>
<name>A0A1H2VRK2_9BACL</name>
<keyword evidence="1" id="KW-1133">Transmembrane helix</keyword>
<feature type="transmembrane region" description="Helical" evidence="1">
    <location>
        <begin position="12"/>
        <end position="36"/>
    </location>
</feature>
<evidence type="ECO:0000313" key="3">
    <source>
        <dbReference type="Proteomes" id="UP000198534"/>
    </source>
</evidence>
<dbReference type="Proteomes" id="UP000198534">
    <property type="component" value="Unassembled WGS sequence"/>
</dbReference>
<organism evidence="2 3">
    <name type="scientific">Marininema mesophilum</name>
    <dbReference type="NCBI Taxonomy" id="1048340"/>
    <lineage>
        <taxon>Bacteria</taxon>
        <taxon>Bacillati</taxon>
        <taxon>Bacillota</taxon>
        <taxon>Bacilli</taxon>
        <taxon>Bacillales</taxon>
        <taxon>Thermoactinomycetaceae</taxon>
        <taxon>Marininema</taxon>
    </lineage>
</organism>
<keyword evidence="1" id="KW-0472">Membrane</keyword>
<dbReference type="AlphaFoldDB" id="A0A1H2VRK2"/>
<dbReference type="EMBL" id="FNNQ01000005">
    <property type="protein sequence ID" value="SDW70921.1"/>
    <property type="molecule type" value="Genomic_DNA"/>
</dbReference>
<keyword evidence="1" id="KW-0812">Transmembrane</keyword>
<protein>
    <submittedName>
        <fullName evidence="2">Uncharacterized protein</fullName>
    </submittedName>
</protein>
<accession>A0A1H2VRK2</accession>
<feature type="transmembrane region" description="Helical" evidence="1">
    <location>
        <begin position="56"/>
        <end position="86"/>
    </location>
</feature>
<dbReference type="STRING" id="1048340.SAMN05444487_105187"/>
<reference evidence="2 3" key="1">
    <citation type="submission" date="2016-10" db="EMBL/GenBank/DDBJ databases">
        <authorList>
            <person name="de Groot N.N."/>
        </authorList>
    </citation>
    <scope>NUCLEOTIDE SEQUENCE [LARGE SCALE GENOMIC DNA]</scope>
    <source>
        <strain evidence="2 3">DSM 45610</strain>
    </source>
</reference>
<dbReference type="OrthoDB" id="2990669at2"/>
<evidence type="ECO:0000256" key="1">
    <source>
        <dbReference type="SAM" id="Phobius"/>
    </source>
</evidence>
<evidence type="ECO:0000313" key="2">
    <source>
        <dbReference type="EMBL" id="SDW70921.1"/>
    </source>
</evidence>